<comment type="caution">
    <text evidence="3">The sequence shown here is derived from an EMBL/GenBank/DDBJ whole genome shotgun (WGS) entry which is preliminary data.</text>
</comment>
<proteinExistence type="predicted"/>
<evidence type="ECO:0000313" key="4">
    <source>
        <dbReference type="Proteomes" id="UP001155241"/>
    </source>
</evidence>
<organism evidence="3 4">
    <name type="scientific">Aeoliella straminimaris</name>
    <dbReference type="NCBI Taxonomy" id="2954799"/>
    <lineage>
        <taxon>Bacteria</taxon>
        <taxon>Pseudomonadati</taxon>
        <taxon>Planctomycetota</taxon>
        <taxon>Planctomycetia</taxon>
        <taxon>Pirellulales</taxon>
        <taxon>Lacipirellulaceae</taxon>
        <taxon>Aeoliella</taxon>
    </lineage>
</organism>
<feature type="chain" id="PRO_5040822125" evidence="1">
    <location>
        <begin position="20"/>
        <end position="327"/>
    </location>
</feature>
<dbReference type="RefSeq" id="WP_252851063.1">
    <property type="nucleotide sequence ID" value="NZ_JAMXLR010000015.1"/>
</dbReference>
<dbReference type="Gene3D" id="3.90.1580.10">
    <property type="entry name" value="paralog of FGE (formylglycine-generating enzyme)"/>
    <property type="match status" value="1"/>
</dbReference>
<protein>
    <submittedName>
        <fullName evidence="3">Formylglycine-generating enzyme family protein</fullName>
    </submittedName>
</protein>
<dbReference type="InterPro" id="IPR016187">
    <property type="entry name" value="CTDL_fold"/>
</dbReference>
<dbReference type="Pfam" id="PF03781">
    <property type="entry name" value="FGE-sulfatase"/>
    <property type="match status" value="1"/>
</dbReference>
<evidence type="ECO:0000256" key="1">
    <source>
        <dbReference type="SAM" id="SignalP"/>
    </source>
</evidence>
<evidence type="ECO:0000259" key="2">
    <source>
        <dbReference type="Pfam" id="PF03781"/>
    </source>
</evidence>
<feature type="signal peptide" evidence="1">
    <location>
        <begin position="1"/>
        <end position="19"/>
    </location>
</feature>
<dbReference type="SUPFAM" id="SSF56436">
    <property type="entry name" value="C-type lectin-like"/>
    <property type="match status" value="1"/>
</dbReference>
<keyword evidence="4" id="KW-1185">Reference proteome</keyword>
<reference evidence="3" key="1">
    <citation type="submission" date="2022-06" db="EMBL/GenBank/DDBJ databases">
        <title>Aeoliella straminimaris, a novel planctomycete from sediments.</title>
        <authorList>
            <person name="Vitorino I.R."/>
            <person name="Lage O.M."/>
        </authorList>
    </citation>
    <scope>NUCLEOTIDE SEQUENCE</scope>
    <source>
        <strain evidence="3">ICT_H6.2</strain>
    </source>
</reference>
<dbReference type="InterPro" id="IPR042095">
    <property type="entry name" value="SUMF_sf"/>
</dbReference>
<dbReference type="EMBL" id="JAMXLR010000015">
    <property type="protein sequence ID" value="MCO6042963.1"/>
    <property type="molecule type" value="Genomic_DNA"/>
</dbReference>
<dbReference type="InterPro" id="IPR005532">
    <property type="entry name" value="SUMF_dom"/>
</dbReference>
<sequence length="327" mass="35396">MTTSGSLLRVALLVATCSAALSRADTFGTDTFGTGENTFTIDFVTIGDPGNAADTVVPHPVSAPLPSGSVDYVYRMAKYEISEEIIYKANALSNAEGHPLDLTMDVERGPQKPATGLSCFDAARFVNYLNEVKGAPPAYKFDANGIFQLWEPGDPGYDPENQFRNRFARYFLPSADEWHKAAYYDPVNDRYWLYPYGSDEPPVPVASGTDPGTAVFNQDGPADVMLAGGENLFGLVGMAGNIADFEESTRDLLNDDPLAARGTNGGSWIFQLPENMSSVFRNSAFVDAKQPRIGIRVVSVPEPSSLLLALSSAVMMLIVRGQRRRAA</sequence>
<gene>
    <name evidence="3" type="ORF">NG895_03490</name>
</gene>
<name>A0A9X2F781_9BACT</name>
<feature type="domain" description="Sulfatase-modifying factor enzyme-like" evidence="2">
    <location>
        <begin position="102"/>
        <end position="298"/>
    </location>
</feature>
<keyword evidence="1" id="KW-0732">Signal</keyword>
<evidence type="ECO:0000313" key="3">
    <source>
        <dbReference type="EMBL" id="MCO6042963.1"/>
    </source>
</evidence>
<dbReference type="Proteomes" id="UP001155241">
    <property type="component" value="Unassembled WGS sequence"/>
</dbReference>
<accession>A0A9X2F781</accession>
<dbReference type="AlphaFoldDB" id="A0A9X2F781"/>